<gene>
    <name evidence="2" type="ORF">NQ318_018558</name>
</gene>
<evidence type="ECO:0000313" key="2">
    <source>
        <dbReference type="EMBL" id="KAJ8963094.1"/>
    </source>
</evidence>
<dbReference type="Proteomes" id="UP001162162">
    <property type="component" value="Unassembled WGS sequence"/>
</dbReference>
<keyword evidence="3" id="KW-1185">Reference proteome</keyword>
<dbReference type="EMBL" id="JAPWTK010000001">
    <property type="protein sequence ID" value="KAJ8963094.1"/>
    <property type="molecule type" value="Genomic_DNA"/>
</dbReference>
<accession>A0AAV8ZIE1</accession>
<comment type="caution">
    <text evidence="2">The sequence shown here is derived from an EMBL/GenBank/DDBJ whole genome shotgun (WGS) entry which is preliminary data.</text>
</comment>
<name>A0AAV8ZIE1_9CUCU</name>
<keyword evidence="1" id="KW-1133">Transmembrane helix</keyword>
<evidence type="ECO:0000313" key="3">
    <source>
        <dbReference type="Proteomes" id="UP001162162"/>
    </source>
</evidence>
<feature type="transmembrane region" description="Helical" evidence="1">
    <location>
        <begin position="18"/>
        <end position="36"/>
    </location>
</feature>
<reference evidence="2" key="1">
    <citation type="journal article" date="2023" name="Insect Mol. Biol.">
        <title>Genome sequencing provides insights into the evolution of gene families encoding plant cell wall-degrading enzymes in longhorned beetles.</title>
        <authorList>
            <person name="Shin N.R."/>
            <person name="Okamura Y."/>
            <person name="Kirsch R."/>
            <person name="Pauchet Y."/>
        </authorList>
    </citation>
    <scope>NUCLEOTIDE SEQUENCE</scope>
    <source>
        <strain evidence="2">AMC_N1</strain>
    </source>
</reference>
<proteinExistence type="predicted"/>
<evidence type="ECO:0000256" key="1">
    <source>
        <dbReference type="SAM" id="Phobius"/>
    </source>
</evidence>
<keyword evidence="1" id="KW-0472">Membrane</keyword>
<sequence>MISCIIVRQVNFKRQKRLYRSVLSLSKALLYLLIVFLVNDDTFILCFGSGYALLLNLTKFTATRDSLIAKHLELHTSFNTHAIYKFTVTYNIALKQYSVRLRNILRIIQNEEGLIGELLSQINANQTYLKKKNSKIKSKSFKVTVDLATLLSGLTLRWDLGCMRYITS</sequence>
<organism evidence="2 3">
    <name type="scientific">Aromia moschata</name>
    <dbReference type="NCBI Taxonomy" id="1265417"/>
    <lineage>
        <taxon>Eukaryota</taxon>
        <taxon>Metazoa</taxon>
        <taxon>Ecdysozoa</taxon>
        <taxon>Arthropoda</taxon>
        <taxon>Hexapoda</taxon>
        <taxon>Insecta</taxon>
        <taxon>Pterygota</taxon>
        <taxon>Neoptera</taxon>
        <taxon>Endopterygota</taxon>
        <taxon>Coleoptera</taxon>
        <taxon>Polyphaga</taxon>
        <taxon>Cucujiformia</taxon>
        <taxon>Chrysomeloidea</taxon>
        <taxon>Cerambycidae</taxon>
        <taxon>Cerambycinae</taxon>
        <taxon>Callichromatini</taxon>
        <taxon>Aromia</taxon>
    </lineage>
</organism>
<dbReference type="AlphaFoldDB" id="A0AAV8ZIE1"/>
<keyword evidence="1" id="KW-0812">Transmembrane</keyword>
<protein>
    <submittedName>
        <fullName evidence="2">Uncharacterized protein</fullName>
    </submittedName>
</protein>